<proteinExistence type="predicted"/>
<dbReference type="Proteomes" id="UP001500936">
    <property type="component" value="Unassembled WGS sequence"/>
</dbReference>
<dbReference type="SUPFAM" id="SSF49478">
    <property type="entry name" value="Cna protein B-type domain"/>
    <property type="match status" value="1"/>
</dbReference>
<dbReference type="InterPro" id="IPR013783">
    <property type="entry name" value="Ig-like_fold"/>
</dbReference>
<accession>A0ABP8KP74</accession>
<reference evidence="2" key="1">
    <citation type="journal article" date="2019" name="Int. J. Syst. Evol. Microbiol.">
        <title>The Global Catalogue of Microorganisms (GCM) 10K type strain sequencing project: providing services to taxonomists for standard genome sequencing and annotation.</title>
        <authorList>
            <consortium name="The Broad Institute Genomics Platform"/>
            <consortium name="The Broad Institute Genome Sequencing Center for Infectious Disease"/>
            <person name="Wu L."/>
            <person name="Ma J."/>
        </authorList>
    </citation>
    <scope>NUCLEOTIDE SEQUENCE [LARGE SCALE GENOMIC DNA]</scope>
    <source>
        <strain evidence="2">JCM 17925</strain>
    </source>
</reference>
<evidence type="ECO:0000313" key="2">
    <source>
        <dbReference type="Proteomes" id="UP001500936"/>
    </source>
</evidence>
<dbReference type="EMBL" id="BAABHB010000008">
    <property type="protein sequence ID" value="GAA4411620.1"/>
    <property type="molecule type" value="Genomic_DNA"/>
</dbReference>
<organism evidence="1 2">
    <name type="scientific">Nibrella viscosa</name>
    <dbReference type="NCBI Taxonomy" id="1084524"/>
    <lineage>
        <taxon>Bacteria</taxon>
        <taxon>Pseudomonadati</taxon>
        <taxon>Bacteroidota</taxon>
        <taxon>Cytophagia</taxon>
        <taxon>Cytophagales</taxon>
        <taxon>Spirosomataceae</taxon>
        <taxon>Nibrella</taxon>
    </lineage>
</organism>
<evidence type="ECO:0008006" key="3">
    <source>
        <dbReference type="Google" id="ProtNLM"/>
    </source>
</evidence>
<sequence>MDVKSIVKSVLAVLLVMGLENCQQPVDNLSPNTAKSMAGAKQGTKTSTTVGPYSITFVSATQSTNPNRTTFTYTVQRTGPAQGNGLSHVIFSLGACLNASNVAGASIDDKPYAKLAYSEGKGTGCNPAGTILKFDDLADNLSNGQPHTFSFTVNKLVGTTDGTIFTKAGKSCYSGTVTSPGCEGVTYELGGRMEIRYCTYYPIASGITGSYGIHIKDIEVLLKQNGITIKKTYTDCDGYFKFTDIPAGNNYFVIVESTPAREFKYAHVMVDPMDIPSTYYNTHKNNVDFWLDTFNPGECNPADDNPIPEINSGFVRTDPFVNTGICNL</sequence>
<comment type="caution">
    <text evidence="1">The sequence shown here is derived from an EMBL/GenBank/DDBJ whole genome shotgun (WGS) entry which is preliminary data.</text>
</comment>
<evidence type="ECO:0000313" key="1">
    <source>
        <dbReference type="EMBL" id="GAA4411620.1"/>
    </source>
</evidence>
<keyword evidence="2" id="KW-1185">Reference proteome</keyword>
<name>A0ABP8KP74_9BACT</name>
<dbReference type="Gene3D" id="2.60.40.10">
    <property type="entry name" value="Immunoglobulins"/>
    <property type="match status" value="1"/>
</dbReference>
<gene>
    <name evidence="1" type="ORF">GCM10023187_37750</name>
</gene>
<protein>
    <recommendedName>
        <fullName evidence="3">Carboxypeptidase regulatory-like domain-containing protein</fullName>
    </recommendedName>
</protein>